<evidence type="ECO:0000256" key="4">
    <source>
        <dbReference type="ARBA" id="ARBA00023172"/>
    </source>
</evidence>
<comment type="similarity">
    <text evidence="2">Belongs to the RmuC family.</text>
</comment>
<organism evidence="6 7">
    <name type="scientific">Cognatilysobacter lacus</name>
    <dbReference type="NCBI Taxonomy" id="1643323"/>
    <lineage>
        <taxon>Bacteria</taxon>
        <taxon>Pseudomonadati</taxon>
        <taxon>Pseudomonadota</taxon>
        <taxon>Gammaproteobacteria</taxon>
        <taxon>Lysobacterales</taxon>
        <taxon>Lysobacteraceae</taxon>
        <taxon>Cognatilysobacter</taxon>
    </lineage>
</organism>
<dbReference type="Proteomes" id="UP000323164">
    <property type="component" value="Unassembled WGS sequence"/>
</dbReference>
<evidence type="ECO:0000313" key="7">
    <source>
        <dbReference type="Proteomes" id="UP000323164"/>
    </source>
</evidence>
<evidence type="ECO:0000256" key="3">
    <source>
        <dbReference type="ARBA" id="ARBA00023054"/>
    </source>
</evidence>
<feature type="coiled-coil region" evidence="5">
    <location>
        <begin position="28"/>
        <end position="86"/>
    </location>
</feature>
<protein>
    <submittedName>
        <fullName evidence="6">DNA recombination protein RmuC</fullName>
    </submittedName>
</protein>
<dbReference type="PANTHER" id="PTHR30563">
    <property type="entry name" value="DNA RECOMBINATION PROTEIN RMUC"/>
    <property type="match status" value="1"/>
</dbReference>
<dbReference type="RefSeq" id="WP_149353859.1">
    <property type="nucleotide sequence ID" value="NZ_VTRV01000234.1"/>
</dbReference>
<dbReference type="InterPro" id="IPR003798">
    <property type="entry name" value="DNA_recombination_RmuC"/>
</dbReference>
<dbReference type="Pfam" id="PF02646">
    <property type="entry name" value="RmuC"/>
    <property type="match status" value="1"/>
</dbReference>
<keyword evidence="4" id="KW-0233">DNA recombination</keyword>
<dbReference type="GO" id="GO:0006310">
    <property type="term" value="P:DNA recombination"/>
    <property type="evidence" value="ECO:0007669"/>
    <property type="project" value="UniProtKB-KW"/>
</dbReference>
<comment type="caution">
    <text evidence="6">The sequence shown here is derived from an EMBL/GenBank/DDBJ whole genome shotgun (WGS) entry which is preliminary data.</text>
</comment>
<evidence type="ECO:0000256" key="1">
    <source>
        <dbReference type="ARBA" id="ARBA00003416"/>
    </source>
</evidence>
<keyword evidence="3 5" id="KW-0175">Coiled coil</keyword>
<dbReference type="EMBL" id="VTRV01000234">
    <property type="protein sequence ID" value="TZF81633.1"/>
    <property type="molecule type" value="Genomic_DNA"/>
</dbReference>
<evidence type="ECO:0000256" key="5">
    <source>
        <dbReference type="SAM" id="Coils"/>
    </source>
</evidence>
<dbReference type="PANTHER" id="PTHR30563:SF0">
    <property type="entry name" value="DNA RECOMBINATION PROTEIN RMUC"/>
    <property type="match status" value="1"/>
</dbReference>
<name>A0A5D8YI78_9GAMM</name>
<feature type="non-terminal residue" evidence="6">
    <location>
        <position position="1"/>
    </location>
</feature>
<sequence>ALIIVALAGLALAFVGVALWRLSSRAPAPHLQAECDRLAAALAQAQERSRGDAEAQGRLHAALEGARQAAQELETLRAAADSLRDALSLEKGAHATAARELAERKSEVAALREAQATLQADATRIGNDLAQAQANLQHARKAEGEMRAFIEDAQAKLSASFAQMAGKVFEERGQQFEKNVRTATGQSKADIETLLKPFAEQIHQFRQRVDTVYSDEALERAKLAGAVEKLHSLNENMAAKADALTRALRGNAKVRGDWGELMLENVLRASGLEAGVHYERQQSSNDDEGRLLRPDVVVRLPDERRVVIDSKVNLIAWQDAMNADAPEAQHDAMRRHAVALRQHVKDLAERNYPKAVGETALDTTVLFVPIEGALSAALGADDALQAFAFERHVVFASPNTLMAVLRVVDRLWARDKLQKQAQKIGEAGGLLLDALSGFLADFDRVGAGLQKAADTFRDARNRLTESPQAVLPRARRLAELGARGKKALHGDLQPDDETLLLEIPDASDD</sequence>
<evidence type="ECO:0000256" key="2">
    <source>
        <dbReference type="ARBA" id="ARBA00009840"/>
    </source>
</evidence>
<comment type="function">
    <text evidence="1">Involved in DNA recombination.</text>
</comment>
<gene>
    <name evidence="6" type="primary">rmuC</name>
    <name evidence="6" type="ORF">FW784_13575</name>
</gene>
<evidence type="ECO:0000313" key="6">
    <source>
        <dbReference type="EMBL" id="TZF81633.1"/>
    </source>
</evidence>
<keyword evidence="7" id="KW-1185">Reference proteome</keyword>
<dbReference type="OrthoDB" id="9765111at2"/>
<reference evidence="6 7" key="1">
    <citation type="submission" date="2019-08" db="EMBL/GenBank/DDBJ databases">
        <title>Draft genome sequence of Lysobacter sp. UKS-15.</title>
        <authorList>
            <person name="Im W.-T."/>
        </authorList>
    </citation>
    <scope>NUCLEOTIDE SEQUENCE [LARGE SCALE GENOMIC DNA]</scope>
    <source>
        <strain evidence="6 7">UKS-15</strain>
    </source>
</reference>
<dbReference type="AlphaFoldDB" id="A0A5D8YI78"/>
<accession>A0A5D8YI78</accession>
<proteinExistence type="inferred from homology"/>